<keyword evidence="1" id="KW-0472">Membrane</keyword>
<reference evidence="2" key="1">
    <citation type="submission" date="2019-04" db="EMBL/GenBank/DDBJ databases">
        <title>Moraxella osloensis CCUG 73412, isolated from corneal scrapings as causative agent of keratitis.</title>
        <authorList>
            <person name="Connolly G."/>
            <person name="Jaen-Luchoro D."/>
            <person name="Pinyeiro-Iglesias B."/>
            <person name="Curry A."/>
            <person name="Knowles S."/>
            <person name="Moore E.R.B."/>
        </authorList>
    </citation>
    <scope>NUCLEOTIDE SEQUENCE</scope>
    <source>
        <strain evidence="2">CCUG 73412</strain>
    </source>
</reference>
<keyword evidence="1" id="KW-1133">Transmembrane helix</keyword>
<sequence length="82" mass="8294">MKQDQDQDQDKKTGLATKIATGAIVAGVTALPMAANAAASLDFTGASAELDGAKTAIVGIIGVLIVIGGIVLGWNTFRRSAH</sequence>
<comment type="caution">
    <text evidence="2">The sequence shown here is derived from an EMBL/GenBank/DDBJ whole genome shotgun (WGS) entry which is preliminary data.</text>
</comment>
<organism evidence="2">
    <name type="scientific">Faucicola osloensis</name>
    <name type="common">Moraxella osloensis</name>
    <dbReference type="NCBI Taxonomy" id="34062"/>
    <lineage>
        <taxon>Bacteria</taxon>
        <taxon>Pseudomonadati</taxon>
        <taxon>Pseudomonadota</taxon>
        <taxon>Gammaproteobacteria</taxon>
        <taxon>Moraxellales</taxon>
        <taxon>Moraxellaceae</taxon>
        <taxon>Faucicola</taxon>
    </lineage>
</organism>
<feature type="transmembrane region" description="Helical" evidence="1">
    <location>
        <begin position="15"/>
        <end position="35"/>
    </location>
</feature>
<name>A0AAW6TGK3_FAUOS</name>
<gene>
    <name evidence="2" type="ORF">E6P75_05980</name>
</gene>
<proteinExistence type="predicted"/>
<dbReference type="EMBL" id="SSCJ01000004">
    <property type="protein sequence ID" value="MDI4509760.1"/>
    <property type="molecule type" value="Genomic_DNA"/>
</dbReference>
<evidence type="ECO:0000313" key="2">
    <source>
        <dbReference type="EMBL" id="MDI4509760.1"/>
    </source>
</evidence>
<evidence type="ECO:0000256" key="1">
    <source>
        <dbReference type="SAM" id="Phobius"/>
    </source>
</evidence>
<dbReference type="AlphaFoldDB" id="A0AAW6TGK3"/>
<keyword evidence="1" id="KW-0812">Transmembrane</keyword>
<protein>
    <submittedName>
        <fullName evidence="2">Uncharacterized protein</fullName>
    </submittedName>
</protein>
<accession>A0AAW6TGK3</accession>
<feature type="transmembrane region" description="Helical" evidence="1">
    <location>
        <begin position="55"/>
        <end position="77"/>
    </location>
</feature>